<dbReference type="PANTHER" id="PTHR32022">
    <property type="entry name" value="D-GLUTAMATE CYCLASE, MITOCHONDRIAL"/>
    <property type="match status" value="1"/>
</dbReference>
<evidence type="ECO:0000259" key="1">
    <source>
        <dbReference type="Pfam" id="PF14336"/>
    </source>
</evidence>
<evidence type="ECO:0000313" key="2">
    <source>
        <dbReference type="EMBL" id="KAA1194266.1"/>
    </source>
</evidence>
<organism evidence="2 3">
    <name type="scientific">Pseudohalioglobus sediminis</name>
    <dbReference type="NCBI Taxonomy" id="2606449"/>
    <lineage>
        <taxon>Bacteria</taxon>
        <taxon>Pseudomonadati</taxon>
        <taxon>Pseudomonadota</taxon>
        <taxon>Gammaproteobacteria</taxon>
        <taxon>Cellvibrionales</taxon>
        <taxon>Halieaceae</taxon>
        <taxon>Pseudohalioglobus</taxon>
    </lineage>
</organism>
<proteinExistence type="predicted"/>
<feature type="domain" description="D-glutamate cyclase-like C-terminal" evidence="1">
    <location>
        <begin position="14"/>
        <end position="272"/>
    </location>
</feature>
<dbReference type="Pfam" id="PF14336">
    <property type="entry name" value="GLUCM-like_C"/>
    <property type="match status" value="1"/>
</dbReference>
<dbReference type="Proteomes" id="UP000323708">
    <property type="component" value="Unassembled WGS sequence"/>
</dbReference>
<reference evidence="2 3" key="1">
    <citation type="submission" date="2019-09" db="EMBL/GenBank/DDBJ databases">
        <authorList>
            <person name="Chen X.-Y."/>
        </authorList>
    </citation>
    <scope>NUCLEOTIDE SEQUENCE [LARGE SCALE GENOMIC DNA]</scope>
    <source>
        <strain evidence="2 3">NY5</strain>
    </source>
</reference>
<protein>
    <submittedName>
        <fullName evidence="2">DUF4392 domain-containing protein</fullName>
    </submittedName>
</protein>
<dbReference type="PANTHER" id="PTHR32022:SF10">
    <property type="entry name" value="D-GLUTAMATE CYCLASE, MITOCHONDRIAL"/>
    <property type="match status" value="1"/>
</dbReference>
<gene>
    <name evidence="2" type="ORF">F0M18_02185</name>
</gene>
<sequence>MTELQLSTAIEQVLVARNPRHMQTARAALQPGYYLRAAQHLFRNRGTVLIGTGFPVSETFETDGPVGAIALYKAMETLGAKPVLACGAPLSQHLLEDYRVLQLQARDLAAAEREASDKLAQLQPAVVVSIERPGLSADGRYYNMRGEDITPRSAFFDPYLQQAQCPTIAIGDGGNEIGMGNIRDAISGLDITPAVTGCDELLVADVSNWGAYGLIALLGLWAQRDLLAEVSPLAILGYLSARGSVDGVTRENTLTEDGLDAGHGQQVIEELRQLTGFDSSD</sequence>
<evidence type="ECO:0000313" key="3">
    <source>
        <dbReference type="Proteomes" id="UP000323708"/>
    </source>
</evidence>
<keyword evidence="3" id="KW-1185">Reference proteome</keyword>
<dbReference type="EMBL" id="VTUX01000001">
    <property type="protein sequence ID" value="KAA1194266.1"/>
    <property type="molecule type" value="Genomic_DNA"/>
</dbReference>
<name>A0A5B0X4P8_9GAMM</name>
<accession>A0A5B0X4P8</accession>
<dbReference type="InterPro" id="IPR025504">
    <property type="entry name" value="GLUCM_C"/>
</dbReference>
<dbReference type="AlphaFoldDB" id="A0A5B0X4P8"/>
<dbReference type="Gene3D" id="3.90.1640.20">
    <property type="entry name" value="TON_0340"/>
    <property type="match status" value="1"/>
</dbReference>
<dbReference type="RefSeq" id="WP_149609735.1">
    <property type="nucleotide sequence ID" value="NZ_VTUX01000001.1"/>
</dbReference>
<comment type="caution">
    <text evidence="2">The sequence shown here is derived from an EMBL/GenBank/DDBJ whole genome shotgun (WGS) entry which is preliminary data.</text>
</comment>